<evidence type="ECO:0000256" key="8">
    <source>
        <dbReference type="ARBA" id="ARBA00022723"/>
    </source>
</evidence>
<dbReference type="RefSeq" id="XP_034239307.1">
    <property type="nucleotide sequence ID" value="XM_034383416.1"/>
</dbReference>
<keyword evidence="24" id="KW-1185">Reference proteome</keyword>
<dbReference type="SMART" id="SM00237">
    <property type="entry name" value="Calx_beta"/>
    <property type="match status" value="2"/>
</dbReference>
<dbReference type="GO" id="GO:0005516">
    <property type="term" value="F:calmodulin binding"/>
    <property type="evidence" value="ECO:0007669"/>
    <property type="project" value="UniProtKB-KW"/>
</dbReference>
<evidence type="ECO:0000256" key="12">
    <source>
        <dbReference type="ARBA" id="ARBA00022860"/>
    </source>
</evidence>
<feature type="transmembrane region" description="Helical" evidence="21">
    <location>
        <begin position="209"/>
        <end position="232"/>
    </location>
</feature>
<proteinExistence type="inferred from homology"/>
<dbReference type="Gene3D" id="2.60.40.2030">
    <property type="match status" value="2"/>
</dbReference>
<dbReference type="PANTHER" id="PTHR11878">
    <property type="entry name" value="SODIUM/CALCIUM EXCHANGER"/>
    <property type="match status" value="1"/>
</dbReference>
<feature type="domain" description="Calx-beta" evidence="23">
    <location>
        <begin position="527"/>
        <end position="626"/>
    </location>
</feature>
<dbReference type="Pfam" id="PF03160">
    <property type="entry name" value="Calx-beta"/>
    <property type="match status" value="1"/>
</dbReference>
<keyword evidence="8" id="KW-0479">Metal-binding</keyword>
<keyword evidence="18" id="KW-0739">Sodium transport</keyword>
<dbReference type="InterPro" id="IPR032452">
    <property type="entry name" value="Na_Ca_Ex_C-exten"/>
</dbReference>
<evidence type="ECO:0000256" key="10">
    <source>
        <dbReference type="ARBA" id="ARBA00022737"/>
    </source>
</evidence>
<feature type="transmembrane region" description="Helical" evidence="21">
    <location>
        <begin position="84"/>
        <end position="102"/>
    </location>
</feature>
<dbReference type="InterPro" id="IPR004836">
    <property type="entry name" value="Na_Ca_Ex"/>
</dbReference>
<evidence type="ECO:0000313" key="25">
    <source>
        <dbReference type="RefSeq" id="XP_034239307.1"/>
    </source>
</evidence>
<dbReference type="PANTHER" id="PTHR11878:SF65">
    <property type="entry name" value="NA_CA-EXCHANGE PROTEIN, ISOFORM G"/>
    <property type="match status" value="1"/>
</dbReference>
<evidence type="ECO:0000256" key="21">
    <source>
        <dbReference type="SAM" id="Phobius"/>
    </source>
</evidence>
<evidence type="ECO:0000256" key="6">
    <source>
        <dbReference type="ARBA" id="ARBA00022568"/>
    </source>
</evidence>
<dbReference type="InterPro" id="IPR038081">
    <property type="entry name" value="CalX-like_sf"/>
</dbReference>
<evidence type="ECO:0000256" key="19">
    <source>
        <dbReference type="ARBA" id="ARBA00033667"/>
    </source>
</evidence>
<evidence type="ECO:0000256" key="13">
    <source>
        <dbReference type="ARBA" id="ARBA00022989"/>
    </source>
</evidence>
<keyword evidence="11" id="KW-0106">Calcium</keyword>
<evidence type="ECO:0000256" key="5">
    <source>
        <dbReference type="ARBA" id="ARBA00022475"/>
    </source>
</evidence>
<evidence type="ECO:0000313" key="24">
    <source>
        <dbReference type="Proteomes" id="UP000515158"/>
    </source>
</evidence>
<feature type="transmembrane region" description="Helical" evidence="21">
    <location>
        <begin position="864"/>
        <end position="884"/>
    </location>
</feature>
<feature type="transmembrane region" description="Helical" evidence="21">
    <location>
        <begin position="238"/>
        <end position="258"/>
    </location>
</feature>
<feature type="transmembrane region" description="Helical" evidence="21">
    <location>
        <begin position="937"/>
        <end position="959"/>
    </location>
</feature>
<feature type="compositionally biased region" description="Acidic residues" evidence="20">
    <location>
        <begin position="632"/>
        <end position="645"/>
    </location>
</feature>
<keyword evidence="14" id="KW-0915">Sodium</keyword>
<dbReference type="PRINTS" id="PR01259">
    <property type="entry name" value="NACAEXCHNGR"/>
</dbReference>
<evidence type="ECO:0000256" key="20">
    <source>
        <dbReference type="SAM" id="MobiDB-lite"/>
    </source>
</evidence>
<sequence length="962" mass="105153">MGAMAVRVCVLVIVFLAGQGGQGQAAAYNASSNASGGPGGGHGGGHAMVEGTGPDGWVKCQPGLLLPVWRPDEGLGVGDRVARGFAYLCALLYLFLGVSIISDRFMAAIEVITSQEKEVVVKQKGKESKIVVVRVWNETVANLTLMALGSSAPEILLSIIEIWAKNFEAGDLGPGTIVGSAAYNLYVIIAICVFVIPEGEVRRIKHLRVFFVTALWSVFAYVWLYVILAVTSKGVVEVWEALLTFLFFPLTVGTAYIADRRLLFYKYLHKGYRINQHGMMVQAETGDVEMEKHVDGQMVDLEDEVEGDEAKAFEQNRREYIACLRELRKRHPTLELKALEQMAQEEVLTRGSKSRAFYRVQATRKMLGGSDVMRRYKGVHPSEMDPSGPATGPARPENQCARVFFKPSHYTVPESVGEFEVSVVREGDLAPTVLVDYRTEDGSAHAGCDYTGAQGTLRFTEGETVKKFSIAVIDDDEFEEDEHFYIRLYNLRLGPADDADGNDIRNNLGGSGSRVHAMPELVSPSTATVMILDDDHCGVFGFLDKAVELVESVGTFELKVKRFSGSRGKVLVPFRTVDGTARAGKEYEQQSGELVFENNETEKTITLHIIEEGCYEKDVDFQVSLGDPRILDEEDDAVPQVADDDSGSKLHRQQQQHMQRLQEQLHKAKQANGKPGGLDTSIIPDTPENRIALLGLPTLSDTFQVSVRIRESKEFKSTVDAMMQRGAGPILGTSTWKEQFVEAFSVAPDEDEEGGETASASCGDYVMHFFTFPWKFLFAFVPPTDMCGGYVCFVVSIAGIGLLTAVIGDVASHFGCTVGLPDPVTAVTFVALGTSVPDTFASKVAALNDKYADASVGNVTGSNAVNVFLGIGIAWTLAALHHWWHGREFLVEPGNLAFNVTIFCVGAFVSILVMLLRRLKCVGGELGGPKVLKYLTTGLLMSLWFTYIILACLEAYGIMEGF</sequence>
<evidence type="ECO:0000256" key="4">
    <source>
        <dbReference type="ARBA" id="ARBA00022449"/>
    </source>
</evidence>
<keyword evidence="9 22" id="KW-0732">Signal</keyword>
<evidence type="ECO:0000256" key="9">
    <source>
        <dbReference type="ARBA" id="ARBA00022729"/>
    </source>
</evidence>
<evidence type="ECO:0000256" key="22">
    <source>
        <dbReference type="SAM" id="SignalP"/>
    </source>
</evidence>
<dbReference type="InterPro" id="IPR044880">
    <property type="entry name" value="NCX_ion-bd_dom_sf"/>
</dbReference>
<evidence type="ECO:0000256" key="7">
    <source>
        <dbReference type="ARBA" id="ARBA00022692"/>
    </source>
</evidence>
<protein>
    <submittedName>
        <fullName evidence="25">Sodium/calcium exchanger 3-like isoform X2</fullName>
    </submittedName>
</protein>
<dbReference type="GO" id="GO:0098794">
    <property type="term" value="C:postsynapse"/>
    <property type="evidence" value="ECO:0007669"/>
    <property type="project" value="TreeGrafter"/>
</dbReference>
<feature type="transmembrane region" description="Helical" evidence="21">
    <location>
        <begin position="896"/>
        <end position="916"/>
    </location>
</feature>
<feature type="domain" description="Calx-beta" evidence="23">
    <location>
        <begin position="390"/>
        <end position="489"/>
    </location>
</feature>
<evidence type="ECO:0000256" key="14">
    <source>
        <dbReference type="ARBA" id="ARBA00023053"/>
    </source>
</evidence>
<dbReference type="GO" id="GO:0042383">
    <property type="term" value="C:sarcolemma"/>
    <property type="evidence" value="ECO:0007669"/>
    <property type="project" value="TreeGrafter"/>
</dbReference>
<evidence type="ECO:0000256" key="2">
    <source>
        <dbReference type="ARBA" id="ARBA00007489"/>
    </source>
</evidence>
<keyword evidence="13 21" id="KW-1133">Transmembrane helix</keyword>
<dbReference type="GO" id="GO:0046872">
    <property type="term" value="F:metal ion binding"/>
    <property type="evidence" value="ECO:0007669"/>
    <property type="project" value="UniProtKB-KW"/>
</dbReference>
<evidence type="ECO:0000259" key="23">
    <source>
        <dbReference type="SMART" id="SM00237"/>
    </source>
</evidence>
<name>A0A6P8YYG4_THRPL</name>
<keyword evidence="4" id="KW-0050">Antiport</keyword>
<evidence type="ECO:0000256" key="17">
    <source>
        <dbReference type="ARBA" id="ARBA00023180"/>
    </source>
</evidence>
<feature type="transmembrane region" description="Helical" evidence="21">
    <location>
        <begin position="176"/>
        <end position="197"/>
    </location>
</feature>
<keyword evidence="5" id="KW-1003">Cell membrane</keyword>
<dbReference type="Gene3D" id="1.20.1420.30">
    <property type="entry name" value="NCX, central ion-binding region"/>
    <property type="match status" value="2"/>
</dbReference>
<dbReference type="Pfam" id="PF01699">
    <property type="entry name" value="Na_Ca_ex"/>
    <property type="match status" value="2"/>
</dbReference>
<dbReference type="Proteomes" id="UP000515158">
    <property type="component" value="Unplaced"/>
</dbReference>
<accession>A0A6P8YYG4</accession>
<reference evidence="25" key="1">
    <citation type="submission" date="2025-08" db="UniProtKB">
        <authorList>
            <consortium name="RefSeq"/>
        </authorList>
    </citation>
    <scope>IDENTIFICATION</scope>
    <source>
        <tissue evidence="25">Total insect</tissue>
    </source>
</reference>
<keyword evidence="16 21" id="KW-0472">Membrane</keyword>
<evidence type="ECO:0000256" key="18">
    <source>
        <dbReference type="ARBA" id="ARBA00023201"/>
    </source>
</evidence>
<evidence type="ECO:0000256" key="16">
    <source>
        <dbReference type="ARBA" id="ARBA00023136"/>
    </source>
</evidence>
<keyword evidence="6" id="KW-0109">Calcium transport</keyword>
<dbReference type="InterPro" id="IPR051171">
    <property type="entry name" value="CaCA"/>
</dbReference>
<dbReference type="InterPro" id="IPR003644">
    <property type="entry name" value="Calx_beta"/>
</dbReference>
<comment type="catalytic activity">
    <reaction evidence="19">
        <text>Ca(2+)(in) + 3 Na(+)(out) = Ca(2+)(out) + 3 Na(+)(in)</text>
        <dbReference type="Rhea" id="RHEA:69955"/>
        <dbReference type="ChEBI" id="CHEBI:29101"/>
        <dbReference type="ChEBI" id="CHEBI:29108"/>
    </reaction>
</comment>
<dbReference type="GO" id="GO:0005432">
    <property type="term" value="F:calcium:sodium antiporter activity"/>
    <property type="evidence" value="ECO:0007669"/>
    <property type="project" value="InterPro"/>
</dbReference>
<evidence type="ECO:0000256" key="3">
    <source>
        <dbReference type="ARBA" id="ARBA00022448"/>
    </source>
</evidence>
<keyword evidence="12" id="KW-0112">Calmodulin-binding</keyword>
<dbReference type="GeneID" id="117644151"/>
<dbReference type="GO" id="GO:0098703">
    <property type="term" value="P:calcium ion import across plasma membrane"/>
    <property type="evidence" value="ECO:0007669"/>
    <property type="project" value="TreeGrafter"/>
</dbReference>
<keyword evidence="17" id="KW-0325">Glycoprotein</keyword>
<evidence type="ECO:0000256" key="15">
    <source>
        <dbReference type="ARBA" id="ARBA00023065"/>
    </source>
</evidence>
<dbReference type="NCBIfam" id="TIGR00845">
    <property type="entry name" value="caca"/>
    <property type="match status" value="1"/>
</dbReference>
<keyword evidence="15" id="KW-0406">Ion transport</keyword>
<gene>
    <name evidence="25" type="primary">LOC117644151</name>
</gene>
<comment type="similarity">
    <text evidence="2">Belongs to the Ca(2+):cation antiporter (CaCA) (TC 2.A.19) family. SLC8 subfamily.</text>
</comment>
<dbReference type="AlphaFoldDB" id="A0A6P8YYG4"/>
<dbReference type="OrthoDB" id="418484at2759"/>
<dbReference type="InterPro" id="IPR004837">
    <property type="entry name" value="NaCa_Exmemb"/>
</dbReference>
<evidence type="ECO:0000256" key="1">
    <source>
        <dbReference type="ARBA" id="ARBA00004651"/>
    </source>
</evidence>
<dbReference type="GO" id="GO:0030424">
    <property type="term" value="C:axon"/>
    <property type="evidence" value="ECO:0007669"/>
    <property type="project" value="TreeGrafter"/>
</dbReference>
<dbReference type="Pfam" id="PF16494">
    <property type="entry name" value="Na_Ca_ex_C"/>
    <property type="match status" value="1"/>
</dbReference>
<dbReference type="GO" id="GO:0007154">
    <property type="term" value="P:cell communication"/>
    <property type="evidence" value="ECO:0007669"/>
    <property type="project" value="InterPro"/>
</dbReference>
<keyword evidence="7 21" id="KW-0812">Transmembrane</keyword>
<keyword evidence="10" id="KW-0677">Repeat</keyword>
<organism evidence="25">
    <name type="scientific">Thrips palmi</name>
    <name type="common">Melon thrips</name>
    <dbReference type="NCBI Taxonomy" id="161013"/>
    <lineage>
        <taxon>Eukaryota</taxon>
        <taxon>Metazoa</taxon>
        <taxon>Ecdysozoa</taxon>
        <taxon>Arthropoda</taxon>
        <taxon>Hexapoda</taxon>
        <taxon>Insecta</taxon>
        <taxon>Pterygota</taxon>
        <taxon>Neoptera</taxon>
        <taxon>Paraneoptera</taxon>
        <taxon>Thysanoptera</taxon>
        <taxon>Terebrantia</taxon>
        <taxon>Thripoidea</taxon>
        <taxon>Thripidae</taxon>
        <taxon>Thrips</taxon>
    </lineage>
</organism>
<dbReference type="SUPFAM" id="SSF141072">
    <property type="entry name" value="CalX-like"/>
    <property type="match status" value="2"/>
</dbReference>
<feature type="chain" id="PRO_5028139902" evidence="22">
    <location>
        <begin position="24"/>
        <end position="962"/>
    </location>
</feature>
<feature type="signal peptide" evidence="22">
    <location>
        <begin position="1"/>
        <end position="23"/>
    </location>
</feature>
<feature type="region of interest" description="Disordered" evidence="20">
    <location>
        <begin position="632"/>
        <end position="653"/>
    </location>
</feature>
<keyword evidence="3" id="KW-0813">Transport</keyword>
<comment type="subcellular location">
    <subcellularLocation>
        <location evidence="1">Cell membrane</location>
        <topology evidence="1">Multi-pass membrane protein</topology>
    </subcellularLocation>
</comment>
<evidence type="ECO:0000256" key="11">
    <source>
        <dbReference type="ARBA" id="ARBA00022837"/>
    </source>
</evidence>